<evidence type="ECO:0000256" key="2">
    <source>
        <dbReference type="ARBA" id="ARBA00022962"/>
    </source>
</evidence>
<dbReference type="EMBL" id="VOPY01000001">
    <property type="protein sequence ID" value="TXC74089.1"/>
    <property type="molecule type" value="Genomic_DNA"/>
</dbReference>
<dbReference type="GO" id="GO:0004048">
    <property type="term" value="F:anthranilate phosphoribosyltransferase activity"/>
    <property type="evidence" value="ECO:0007669"/>
    <property type="project" value="TreeGrafter"/>
</dbReference>
<dbReference type="Gene3D" id="3.40.50.880">
    <property type="match status" value="1"/>
</dbReference>
<evidence type="ECO:0000256" key="4">
    <source>
        <dbReference type="ARBA" id="ARBA00047683"/>
    </source>
</evidence>
<dbReference type="GO" id="GO:0004049">
    <property type="term" value="F:anthranilate synthase activity"/>
    <property type="evidence" value="ECO:0007669"/>
    <property type="project" value="UniProtKB-EC"/>
</dbReference>
<feature type="domain" description="Glutamine amidotransferase" evidence="5">
    <location>
        <begin position="22"/>
        <end position="203"/>
    </location>
</feature>
<dbReference type="EC" id="4.1.3.27" evidence="1"/>
<dbReference type="PANTHER" id="PTHR43418">
    <property type="entry name" value="MULTIFUNCTIONAL TRYPTOPHAN BIOSYNTHESIS PROTEIN-RELATED"/>
    <property type="match status" value="1"/>
</dbReference>
<gene>
    <name evidence="6" type="ORF">FSZ31_05065</name>
</gene>
<evidence type="ECO:0000259" key="5">
    <source>
        <dbReference type="Pfam" id="PF00117"/>
    </source>
</evidence>
<proteinExistence type="predicted"/>
<dbReference type="PANTHER" id="PTHR43418:SF2">
    <property type="entry name" value="BIFUNCTIONAL PROTEIN TRPGD"/>
    <property type="match status" value="1"/>
</dbReference>
<comment type="catalytic activity">
    <reaction evidence="4">
        <text>chorismate + L-glutamine = anthranilate + pyruvate + L-glutamate + H(+)</text>
        <dbReference type="Rhea" id="RHEA:21732"/>
        <dbReference type="ChEBI" id="CHEBI:15361"/>
        <dbReference type="ChEBI" id="CHEBI:15378"/>
        <dbReference type="ChEBI" id="CHEBI:16567"/>
        <dbReference type="ChEBI" id="CHEBI:29748"/>
        <dbReference type="ChEBI" id="CHEBI:29985"/>
        <dbReference type="ChEBI" id="CHEBI:58359"/>
        <dbReference type="EC" id="4.1.3.27"/>
    </reaction>
</comment>
<accession>A0A5C6UMD6</accession>
<comment type="caution">
    <text evidence="6">The sequence shown here is derived from an EMBL/GenBank/DDBJ whole genome shotgun (WGS) entry which is preliminary data.</text>
</comment>
<dbReference type="AlphaFoldDB" id="A0A5C6UMD6"/>
<dbReference type="GO" id="GO:0002047">
    <property type="term" value="P:phenazine biosynthetic process"/>
    <property type="evidence" value="ECO:0007669"/>
    <property type="project" value="TreeGrafter"/>
</dbReference>
<keyword evidence="7" id="KW-1185">Reference proteome</keyword>
<dbReference type="InterPro" id="IPR029062">
    <property type="entry name" value="Class_I_gatase-like"/>
</dbReference>
<evidence type="ECO:0000256" key="1">
    <source>
        <dbReference type="ARBA" id="ARBA00012266"/>
    </source>
</evidence>
<dbReference type="InterPro" id="IPR050472">
    <property type="entry name" value="Anth_synth/Amidotransfase"/>
</dbReference>
<protein>
    <recommendedName>
        <fullName evidence="1">anthranilate synthase</fullName>
        <ecNumber evidence="1">4.1.3.27</ecNumber>
    </recommendedName>
</protein>
<dbReference type="PRINTS" id="PR00097">
    <property type="entry name" value="ANTSNTHASEII"/>
</dbReference>
<organism evidence="6 7">
    <name type="scientific">Flavisphingopyxis soli</name>
    <dbReference type="NCBI Taxonomy" id="2601267"/>
    <lineage>
        <taxon>Bacteria</taxon>
        <taxon>Pseudomonadati</taxon>
        <taxon>Pseudomonadota</taxon>
        <taxon>Alphaproteobacteria</taxon>
        <taxon>Sphingomonadales</taxon>
        <taxon>Sphingopyxidaceae</taxon>
        <taxon>Flavisphingopyxis</taxon>
    </lineage>
</organism>
<keyword evidence="3" id="KW-0456">Lyase</keyword>
<dbReference type="InterPro" id="IPR017926">
    <property type="entry name" value="GATASE"/>
</dbReference>
<evidence type="ECO:0000313" key="7">
    <source>
        <dbReference type="Proteomes" id="UP000321129"/>
    </source>
</evidence>
<dbReference type="SUPFAM" id="SSF52317">
    <property type="entry name" value="Class I glutamine amidotransferase-like"/>
    <property type="match status" value="1"/>
</dbReference>
<dbReference type="PRINTS" id="PR00096">
    <property type="entry name" value="GATASE"/>
</dbReference>
<dbReference type="CDD" id="cd01743">
    <property type="entry name" value="GATase1_Anthranilate_Synthase"/>
    <property type="match status" value="1"/>
</dbReference>
<reference evidence="6 7" key="1">
    <citation type="submission" date="2019-08" db="EMBL/GenBank/DDBJ databases">
        <title>Sphingorhabdus soil sp. nov., isolated from arctic soil.</title>
        <authorList>
            <person name="Liu Y."/>
        </authorList>
    </citation>
    <scope>NUCLEOTIDE SEQUENCE [LARGE SCALE GENOMIC DNA]</scope>
    <source>
        <strain evidence="6 7">D-2Q-5-6</strain>
    </source>
</reference>
<name>A0A5C6UMD6_9SPHN</name>
<evidence type="ECO:0000313" key="6">
    <source>
        <dbReference type="EMBL" id="TXC74089.1"/>
    </source>
</evidence>
<dbReference type="Proteomes" id="UP000321129">
    <property type="component" value="Unassembled WGS sequence"/>
</dbReference>
<dbReference type="GO" id="GO:0000162">
    <property type="term" value="P:L-tryptophan biosynthetic process"/>
    <property type="evidence" value="ECO:0007669"/>
    <property type="project" value="TreeGrafter"/>
</dbReference>
<dbReference type="PROSITE" id="PS51273">
    <property type="entry name" value="GATASE_TYPE_1"/>
    <property type="match status" value="1"/>
</dbReference>
<keyword evidence="2" id="KW-0315">Glutamine amidotransferase</keyword>
<dbReference type="Pfam" id="PF00117">
    <property type="entry name" value="GATase"/>
    <property type="match status" value="1"/>
</dbReference>
<dbReference type="InterPro" id="IPR006221">
    <property type="entry name" value="TrpG/PapA_dom"/>
</dbReference>
<evidence type="ECO:0000256" key="3">
    <source>
        <dbReference type="ARBA" id="ARBA00023239"/>
    </source>
</evidence>
<dbReference type="GO" id="GO:0005829">
    <property type="term" value="C:cytosol"/>
    <property type="evidence" value="ECO:0007669"/>
    <property type="project" value="TreeGrafter"/>
</dbReference>
<sequence>MRCWASSRASKPRGVRAMRNVLLIDNLDSFSFNLVEAFERLDCRVSVRRNTIAAGEAIALAEAEHALIVLSPGPGRPEDAGSLMSIVDAAIGRCDVLGICLGQQAIVLHAGGRVDRAPVPVHGKAWPLDHDCRGPFTGLPGPLRVGRYHSLCTPNPPERFTVHARIGAMAMAISDRAARQTGLQFHPESILTRDGDAMLANILAGR</sequence>
<dbReference type="NCBIfam" id="TIGR00566">
    <property type="entry name" value="trpG_papA"/>
    <property type="match status" value="1"/>
</dbReference>